<dbReference type="Proteomes" id="UP000001730">
    <property type="component" value="Chromosome 2"/>
</dbReference>
<evidence type="ECO:0000313" key="2">
    <source>
        <dbReference type="EMBL" id="CAQ81284.1"/>
    </source>
</evidence>
<keyword evidence="1" id="KW-0812">Transmembrane</keyword>
<feature type="transmembrane region" description="Helical" evidence="1">
    <location>
        <begin position="28"/>
        <end position="49"/>
    </location>
</feature>
<keyword evidence="1" id="KW-0472">Membrane</keyword>
<dbReference type="AlphaFoldDB" id="B6ERF1"/>
<dbReference type="KEGG" id="vsa:VSAL_II0530"/>
<sequence length="234" mass="26240">MLNKSMITNLISLALLSVGYYTQQNTVYYIGLFAFSGALTNWLAIHMLFEKVPGLYGSGVIPARFEEFKASIKRLMMDQFFTKSNVDKFLSKGMGSSLNINLEPVIDTIDLSPTFDSLVDVIMNSQFGGMIAMMGGSEAIQPLREPFMEKMKLSITEISQQEQFKTALKAQLETPDMMDDIQKTIEEMIDQRLSELTPKLVKEMVQDMIKKHLGWLVVWGGIFGGVIGLLSTLI</sequence>
<dbReference type="PANTHER" id="PTHR38568">
    <property type="entry name" value="DUF445 DOMAIN-CONTAINING PROTEIN-RELATED"/>
    <property type="match status" value="1"/>
</dbReference>
<organism evidence="2 3">
    <name type="scientific">Aliivibrio salmonicida (strain LFI1238)</name>
    <name type="common">Vibrio salmonicida (strain LFI1238)</name>
    <dbReference type="NCBI Taxonomy" id="316275"/>
    <lineage>
        <taxon>Bacteria</taxon>
        <taxon>Pseudomonadati</taxon>
        <taxon>Pseudomonadota</taxon>
        <taxon>Gammaproteobacteria</taxon>
        <taxon>Vibrionales</taxon>
        <taxon>Vibrionaceae</taxon>
        <taxon>Aliivibrio</taxon>
    </lineage>
</organism>
<evidence type="ECO:0000256" key="1">
    <source>
        <dbReference type="SAM" id="Phobius"/>
    </source>
</evidence>
<evidence type="ECO:0000313" key="3">
    <source>
        <dbReference type="Proteomes" id="UP000001730"/>
    </source>
</evidence>
<keyword evidence="1" id="KW-1133">Transmembrane helix</keyword>
<feature type="transmembrane region" description="Helical" evidence="1">
    <location>
        <begin position="213"/>
        <end position="233"/>
    </location>
</feature>
<accession>B6ERF1</accession>
<dbReference type="HOGENOM" id="CLU_077507_0_0_6"/>
<protein>
    <submittedName>
        <fullName evidence="2">Membrane protein</fullName>
    </submittedName>
</protein>
<dbReference type="RefSeq" id="WP_012551854.1">
    <property type="nucleotide sequence ID" value="NC_011313.1"/>
</dbReference>
<proteinExistence type="predicted"/>
<gene>
    <name evidence="2" type="ordered locus">VSAL_II0530</name>
</gene>
<dbReference type="EMBL" id="FM178380">
    <property type="protein sequence ID" value="CAQ81284.1"/>
    <property type="molecule type" value="Genomic_DNA"/>
</dbReference>
<dbReference type="eggNOG" id="COG2733">
    <property type="taxonomic scope" value="Bacteria"/>
</dbReference>
<dbReference type="PANTHER" id="PTHR38568:SF1">
    <property type="entry name" value="DUF445 DOMAIN-CONTAINING PROTEIN"/>
    <property type="match status" value="1"/>
</dbReference>
<reference evidence="2 3" key="1">
    <citation type="journal article" date="2008" name="BMC Genomics">
        <title>The genome sequence of the fish pathogen Aliivibrio salmonicida strain LFI1238 shows extensive evidence of gene decay.</title>
        <authorList>
            <person name="Hjerde E."/>
            <person name="Lorentzen M.S."/>
            <person name="Holden M.T."/>
            <person name="Seeger K."/>
            <person name="Paulsen S."/>
            <person name="Bason N."/>
            <person name="Churcher C."/>
            <person name="Harris D."/>
            <person name="Norbertczak H."/>
            <person name="Quail M.A."/>
            <person name="Sanders S."/>
            <person name="Thurston S."/>
            <person name="Parkhill J."/>
            <person name="Willassen N.P."/>
            <person name="Thomson N.R."/>
        </authorList>
    </citation>
    <scope>NUCLEOTIDE SEQUENCE [LARGE SCALE GENOMIC DNA]</scope>
    <source>
        <strain evidence="2 3">LFI1238</strain>
    </source>
</reference>
<name>B6ERF1_ALISL</name>
<keyword evidence="3" id="KW-1185">Reference proteome</keyword>